<dbReference type="RefSeq" id="WP_207987015.1">
    <property type="nucleotide sequence ID" value="NZ_CP071794.1"/>
</dbReference>
<evidence type="ECO:0008006" key="3">
    <source>
        <dbReference type="Google" id="ProtNLM"/>
    </source>
</evidence>
<dbReference type="SUPFAM" id="SSF117281">
    <property type="entry name" value="Kelch motif"/>
    <property type="match status" value="2"/>
</dbReference>
<dbReference type="Pfam" id="PF01344">
    <property type="entry name" value="Kelch_1"/>
    <property type="match status" value="1"/>
</dbReference>
<reference evidence="1 2" key="1">
    <citation type="submission" date="2021-03" db="EMBL/GenBank/DDBJ databases">
        <title>Complete genome of Parasphingorhabdus_sp.JHSY0214.</title>
        <authorList>
            <person name="Yoo J.H."/>
            <person name="Bae J.W."/>
        </authorList>
    </citation>
    <scope>NUCLEOTIDE SEQUENCE [LARGE SCALE GENOMIC DNA]</scope>
    <source>
        <strain evidence="1 2">JHSY0214</strain>
    </source>
</reference>
<accession>A0ABX7T0W7</accession>
<keyword evidence="2" id="KW-1185">Reference proteome</keyword>
<dbReference type="PANTHER" id="PTHR45632:SF14">
    <property type="entry name" value="KELCH-LIKE PROTEIN 33"/>
    <property type="match status" value="1"/>
</dbReference>
<evidence type="ECO:0000313" key="1">
    <source>
        <dbReference type="EMBL" id="QTD55191.1"/>
    </source>
</evidence>
<dbReference type="PANTHER" id="PTHR45632">
    <property type="entry name" value="LD33804P"/>
    <property type="match status" value="1"/>
</dbReference>
<proteinExistence type="predicted"/>
<dbReference type="Gene3D" id="2.120.10.80">
    <property type="entry name" value="Kelch-type beta propeller"/>
    <property type="match status" value="2"/>
</dbReference>
<organism evidence="1 2">
    <name type="scientific">Parasphingorhabdus cellanae</name>
    <dbReference type="NCBI Taxonomy" id="2806553"/>
    <lineage>
        <taxon>Bacteria</taxon>
        <taxon>Pseudomonadati</taxon>
        <taxon>Pseudomonadota</taxon>
        <taxon>Alphaproteobacteria</taxon>
        <taxon>Sphingomonadales</taxon>
        <taxon>Sphingomonadaceae</taxon>
        <taxon>Parasphingorhabdus</taxon>
    </lineage>
</organism>
<sequence length="331" mass="35984">MKKFLLATFFLILLVIGGLFMLRLFMGWNNGMHEARSEIHATTLNNRLYVAGGIGLFRVLDSCEALDLTLNVWSDCGKLPRALHHVAMAADDSHVYASGGYVALPFEADKEAGLFRHDPATGTWTEVSKLPHPIGQHAMTHFSGALYLIGGQDNGKDLDTIWRYDIAADTWSAMQPMPTARHSHAIARSGPLLYVTGGRSTEYGTEMRQVDAYHLIEDRWEELPDMPKGRGGHGTFVSGNRLHIFGGESLSDGKVLANHDILDLTTLQWSVGEPLNQPRHGFAVSDTEMPGGITVVGGGARPGFETIYSVTGTAQTLSIEPAMPSVGDIGK</sequence>
<evidence type="ECO:0000313" key="2">
    <source>
        <dbReference type="Proteomes" id="UP000663923"/>
    </source>
</evidence>
<protein>
    <recommendedName>
        <fullName evidence="3">Galactose oxidase</fullName>
    </recommendedName>
</protein>
<dbReference type="InterPro" id="IPR015915">
    <property type="entry name" value="Kelch-typ_b-propeller"/>
</dbReference>
<dbReference type="InterPro" id="IPR006652">
    <property type="entry name" value="Kelch_1"/>
</dbReference>
<dbReference type="Pfam" id="PF24681">
    <property type="entry name" value="Kelch_KLHDC2_KLHL20_DRC7"/>
    <property type="match status" value="1"/>
</dbReference>
<name>A0ABX7T0W7_9SPHN</name>
<gene>
    <name evidence="1" type="ORF">J4G78_13290</name>
</gene>
<dbReference type="EMBL" id="CP071794">
    <property type="protein sequence ID" value="QTD55191.1"/>
    <property type="molecule type" value="Genomic_DNA"/>
</dbReference>
<dbReference type="Proteomes" id="UP000663923">
    <property type="component" value="Chromosome"/>
</dbReference>
<dbReference type="SMART" id="SM00612">
    <property type="entry name" value="Kelch"/>
    <property type="match status" value="5"/>
</dbReference>